<gene>
    <name evidence="1" type="ORF">RCOM_1978940</name>
</gene>
<accession>B9TMU5</accession>
<dbReference type="PANTHER" id="PTHR35741:SF1">
    <property type="entry name" value="FACTOR CWC22-LIKE PROTEIN, PUTATIVE (DUF3245)-RELATED"/>
    <property type="match status" value="1"/>
</dbReference>
<evidence type="ECO:0000313" key="1">
    <source>
        <dbReference type="EMBL" id="EEF22819.1"/>
    </source>
</evidence>
<sequence length="74" mass="8436">MSKDVLDEPTEVELEYRPSRLGLGAKVARQPRVGHPSDPIRRKLHAKLKLEKERLPKASVVMTMATIMRRAMKS</sequence>
<dbReference type="Proteomes" id="UP000008311">
    <property type="component" value="Unassembled WGS sequence"/>
</dbReference>
<reference evidence="2" key="1">
    <citation type="journal article" date="2010" name="Nat. Biotechnol.">
        <title>Draft genome sequence of the oilseed species Ricinus communis.</title>
        <authorList>
            <person name="Chan A.P."/>
            <person name="Crabtree J."/>
            <person name="Zhao Q."/>
            <person name="Lorenzi H."/>
            <person name="Orvis J."/>
            <person name="Puiu D."/>
            <person name="Melake-Berhan A."/>
            <person name="Jones K.M."/>
            <person name="Redman J."/>
            <person name="Chen G."/>
            <person name="Cahoon E.B."/>
            <person name="Gedil M."/>
            <person name="Stanke M."/>
            <person name="Haas B.J."/>
            <person name="Wortman J.R."/>
            <person name="Fraser-Liggett C.M."/>
            <person name="Ravel J."/>
            <person name="Rabinowicz P.D."/>
        </authorList>
    </citation>
    <scope>NUCLEOTIDE SEQUENCE [LARGE SCALE GENOMIC DNA]</scope>
    <source>
        <strain evidence="2">cv. Hale</strain>
    </source>
</reference>
<dbReference type="EMBL" id="EQ990221">
    <property type="protein sequence ID" value="EEF22819.1"/>
    <property type="molecule type" value="Genomic_DNA"/>
</dbReference>
<evidence type="ECO:0000313" key="2">
    <source>
        <dbReference type="Proteomes" id="UP000008311"/>
    </source>
</evidence>
<protein>
    <submittedName>
        <fullName evidence="1">Uncharacterized protein</fullName>
    </submittedName>
</protein>
<keyword evidence="2" id="KW-1185">Reference proteome</keyword>
<dbReference type="STRING" id="3988.B9TMU5"/>
<organism evidence="1 2">
    <name type="scientific">Ricinus communis</name>
    <name type="common">Castor bean</name>
    <dbReference type="NCBI Taxonomy" id="3988"/>
    <lineage>
        <taxon>Eukaryota</taxon>
        <taxon>Viridiplantae</taxon>
        <taxon>Streptophyta</taxon>
        <taxon>Embryophyta</taxon>
        <taxon>Tracheophyta</taxon>
        <taxon>Spermatophyta</taxon>
        <taxon>Magnoliopsida</taxon>
        <taxon>eudicotyledons</taxon>
        <taxon>Gunneridae</taxon>
        <taxon>Pentapetalae</taxon>
        <taxon>rosids</taxon>
        <taxon>fabids</taxon>
        <taxon>Malpighiales</taxon>
        <taxon>Euphorbiaceae</taxon>
        <taxon>Acalyphoideae</taxon>
        <taxon>Acalypheae</taxon>
        <taxon>Ricinus</taxon>
    </lineage>
</organism>
<proteinExistence type="predicted"/>
<dbReference type="PANTHER" id="PTHR35741">
    <property type="entry name" value="FACTOR CWC22-LIKE PROTEIN, PUTATIVE (DUF3245)-RELATED"/>
    <property type="match status" value="1"/>
</dbReference>
<dbReference type="AlphaFoldDB" id="B9TMU5"/>
<dbReference type="InParanoid" id="B9TMU5"/>
<name>B9TMU5_RICCO</name>